<dbReference type="Gene3D" id="3.40.50.1820">
    <property type="entry name" value="alpha/beta hydrolase"/>
    <property type="match status" value="1"/>
</dbReference>
<feature type="domain" description="FAD-binding PCMH-type" evidence="10">
    <location>
        <begin position="396"/>
        <end position="568"/>
    </location>
</feature>
<comment type="similarity">
    <text evidence="3">Belongs to the oxygen-dependent FAD-linked oxidoreductase family.</text>
</comment>
<keyword evidence="5" id="KW-0285">Flavoprotein</keyword>
<comment type="subcellular location">
    <subcellularLocation>
        <location evidence="2">Peroxisome</location>
    </subcellularLocation>
</comment>
<dbReference type="GeneID" id="96087942"/>
<dbReference type="PROSITE" id="PS51387">
    <property type="entry name" value="FAD_PCMH"/>
    <property type="match status" value="1"/>
</dbReference>
<comment type="caution">
    <text evidence="11">The sequence shown here is derived from an EMBL/GenBank/DDBJ whole genome shotgun (WGS) entry which is preliminary data.</text>
</comment>
<keyword evidence="7" id="KW-0560">Oxidoreductase</keyword>
<evidence type="ECO:0000256" key="4">
    <source>
        <dbReference type="ARBA" id="ARBA00005668"/>
    </source>
</evidence>
<sequence length="834" mass="91344">MTSASALRIQDSKLSSLGLSKSIINKEKVCCYTRSLDNADNKNPILVLIHGYPQSAYMWRHVIPQLPSQAPLFVPDLPGYGASAPIERNDKLSVGTAVLEALKTEVKKSKSADGNVKIVLIGHDRGGRVAHRLTVSGVDGVDILGVCLIDIVPTSTQWQNFASPATTAKGITGYFHWPLLANVDLATRMITAFGPSNWCQEMILRWAGGENPACVAKLKADDALTVYGDFFAQEHTLKASCEDYKEGATTDLEEQEKDQKEGRKIEVPVLLLYSEAGIGTRFNFPDVWREWVREGVKIENHGLGDGVGHFGAEEAPDECVEAIIVEEQTKIDNSLVEQHSVGPLPQTNAERSYESKTNDLKLAVSDLNLRLSEAATITFPWDARWNDLQVRGSSPRISPDYNVVVEVATESDVQSTVAWANRLNIPFLAVTGGHGWTTTLNKLSYGIQINMRKLNTTTLSRDGKTAMVGGGTMQHEITRSLFALGKYAVTGLSECVSVAGPLLGGGHSLLQSQHGYSLDGLVSARVVLASGKVVEASQTRNADLFWALQGSGHNFGIVTSLEVKTYDIPSNWTVYSLIYKTDKVEALFRLINEFEEPATKRPAKLALTGVFVRIPAVDPINPVVAYTVAYEGTEAEAEPYALRFKALDPVSTIVSTNVNYVELYTVTGNNLKSQACTRNENIAGAGVSLPAWDLEGVRKAFTIFGNITADPRFNTSITLMENYGMQGVRAIETASTAMPPEERDYPILASPVLWWAGNDAQATKDAYAYTHAMREALYTGLDKSNNKRHCYVNYANGDESKPEMYGDNARLAKLAELKSKWDPKNRFGFYNPIV</sequence>
<dbReference type="InterPro" id="IPR029058">
    <property type="entry name" value="AB_hydrolase_fold"/>
</dbReference>
<dbReference type="SUPFAM" id="SSF56176">
    <property type="entry name" value="FAD-binding/transporter-associated domain-like"/>
    <property type="match status" value="1"/>
</dbReference>
<dbReference type="InterPro" id="IPR016169">
    <property type="entry name" value="FAD-bd_PCMH_sub2"/>
</dbReference>
<comment type="cofactor">
    <cofactor evidence="1">
        <name>FAD</name>
        <dbReference type="ChEBI" id="CHEBI:57692"/>
    </cofactor>
</comment>
<dbReference type="EMBL" id="JBHGVX010000007">
    <property type="protein sequence ID" value="KAL1794199.1"/>
    <property type="molecule type" value="Genomic_DNA"/>
</dbReference>
<evidence type="ECO:0000256" key="8">
    <source>
        <dbReference type="ARBA" id="ARBA00023026"/>
    </source>
</evidence>
<evidence type="ECO:0000313" key="12">
    <source>
        <dbReference type="Proteomes" id="UP001578633"/>
    </source>
</evidence>
<dbReference type="Pfam" id="PF08031">
    <property type="entry name" value="BBE"/>
    <property type="match status" value="1"/>
</dbReference>
<dbReference type="InterPro" id="IPR000073">
    <property type="entry name" value="AB_hydrolase_1"/>
</dbReference>
<dbReference type="Gene3D" id="3.30.465.10">
    <property type="match status" value="1"/>
</dbReference>
<keyword evidence="12" id="KW-1185">Reference proteome</keyword>
<dbReference type="Proteomes" id="UP001578633">
    <property type="component" value="Chromosome 7"/>
</dbReference>
<evidence type="ECO:0000256" key="6">
    <source>
        <dbReference type="ARBA" id="ARBA00022827"/>
    </source>
</evidence>
<dbReference type="InterPro" id="IPR016166">
    <property type="entry name" value="FAD-bd_PCMH"/>
</dbReference>
<evidence type="ECO:0000259" key="10">
    <source>
        <dbReference type="PROSITE" id="PS51387"/>
    </source>
</evidence>
<dbReference type="PRINTS" id="PR00412">
    <property type="entry name" value="EPOXHYDRLASE"/>
</dbReference>
<dbReference type="RefSeq" id="XP_069304783.1">
    <property type="nucleotide sequence ID" value="XM_069453787.1"/>
</dbReference>
<evidence type="ECO:0000256" key="1">
    <source>
        <dbReference type="ARBA" id="ARBA00001974"/>
    </source>
</evidence>
<proteinExistence type="inferred from homology"/>
<comment type="similarity">
    <text evidence="4">Belongs to the AB hydrolase superfamily. AKT2 hydrolase family.</text>
</comment>
<dbReference type="SUPFAM" id="SSF53474">
    <property type="entry name" value="alpha/beta-Hydrolases"/>
    <property type="match status" value="1"/>
</dbReference>
<dbReference type="InterPro" id="IPR000639">
    <property type="entry name" value="Epox_hydrolase-like"/>
</dbReference>
<dbReference type="InterPro" id="IPR050416">
    <property type="entry name" value="FAD-linked_Oxidoreductase"/>
</dbReference>
<keyword evidence="9" id="KW-0576">Peroxisome</keyword>
<dbReference type="InterPro" id="IPR012951">
    <property type="entry name" value="BBE"/>
</dbReference>
<dbReference type="Pfam" id="PF00561">
    <property type="entry name" value="Abhydrolase_1"/>
    <property type="match status" value="1"/>
</dbReference>
<protein>
    <recommendedName>
        <fullName evidence="10">FAD-binding PCMH-type domain-containing protein</fullName>
    </recommendedName>
</protein>
<evidence type="ECO:0000256" key="5">
    <source>
        <dbReference type="ARBA" id="ARBA00022630"/>
    </source>
</evidence>
<dbReference type="InterPro" id="IPR006094">
    <property type="entry name" value="Oxid_FAD_bind_N"/>
</dbReference>
<gene>
    <name evidence="11" type="ORF">ACET3X_007620</name>
</gene>
<dbReference type="PANTHER" id="PTHR42973:SF9">
    <property type="entry name" value="FAD-BINDING PCMH-TYPE DOMAIN-CONTAINING PROTEIN-RELATED"/>
    <property type="match status" value="1"/>
</dbReference>
<evidence type="ECO:0000256" key="2">
    <source>
        <dbReference type="ARBA" id="ARBA00004275"/>
    </source>
</evidence>
<evidence type="ECO:0000256" key="3">
    <source>
        <dbReference type="ARBA" id="ARBA00005466"/>
    </source>
</evidence>
<accession>A0ABR3UCY5</accession>
<reference evidence="11 12" key="1">
    <citation type="submission" date="2024-09" db="EMBL/GenBank/DDBJ databases">
        <title>T2T genomes of carrot and Alternaria dauci and their utility for understanding host-pathogen interaction during carrot leaf blight disease.</title>
        <authorList>
            <person name="Liu W."/>
            <person name="Xu S."/>
            <person name="Ou C."/>
            <person name="Liu X."/>
            <person name="Zhuang F."/>
            <person name="Deng X.W."/>
        </authorList>
    </citation>
    <scope>NUCLEOTIDE SEQUENCE [LARGE SCALE GENOMIC DNA]</scope>
    <source>
        <strain evidence="11 12">A2016</strain>
    </source>
</reference>
<evidence type="ECO:0000256" key="7">
    <source>
        <dbReference type="ARBA" id="ARBA00023002"/>
    </source>
</evidence>
<dbReference type="Gene3D" id="3.40.462.20">
    <property type="match status" value="1"/>
</dbReference>
<organism evidence="11 12">
    <name type="scientific">Alternaria dauci</name>
    <dbReference type="NCBI Taxonomy" id="48095"/>
    <lineage>
        <taxon>Eukaryota</taxon>
        <taxon>Fungi</taxon>
        <taxon>Dikarya</taxon>
        <taxon>Ascomycota</taxon>
        <taxon>Pezizomycotina</taxon>
        <taxon>Dothideomycetes</taxon>
        <taxon>Pleosporomycetidae</taxon>
        <taxon>Pleosporales</taxon>
        <taxon>Pleosporineae</taxon>
        <taxon>Pleosporaceae</taxon>
        <taxon>Alternaria</taxon>
        <taxon>Alternaria sect. Porri</taxon>
    </lineage>
</organism>
<evidence type="ECO:0000256" key="9">
    <source>
        <dbReference type="ARBA" id="ARBA00023140"/>
    </source>
</evidence>
<dbReference type="Pfam" id="PF01565">
    <property type="entry name" value="FAD_binding_4"/>
    <property type="match status" value="1"/>
</dbReference>
<keyword evidence="8" id="KW-0843">Virulence</keyword>
<keyword evidence="6" id="KW-0274">FAD</keyword>
<evidence type="ECO:0000313" key="11">
    <source>
        <dbReference type="EMBL" id="KAL1794199.1"/>
    </source>
</evidence>
<dbReference type="InterPro" id="IPR036318">
    <property type="entry name" value="FAD-bd_PCMH-like_sf"/>
</dbReference>
<dbReference type="PANTHER" id="PTHR42973">
    <property type="entry name" value="BINDING OXIDOREDUCTASE, PUTATIVE (AFU_ORTHOLOGUE AFUA_1G17690)-RELATED"/>
    <property type="match status" value="1"/>
</dbReference>
<name>A0ABR3UCY5_9PLEO</name>